<dbReference type="AlphaFoldDB" id="A0A1I3STW8"/>
<name>A0A1I3STW8_9BACL</name>
<evidence type="ECO:0000313" key="2">
    <source>
        <dbReference type="EMBL" id="SFJ60847.1"/>
    </source>
</evidence>
<feature type="transmembrane region" description="Helical" evidence="1">
    <location>
        <begin position="20"/>
        <end position="40"/>
    </location>
</feature>
<proteinExistence type="predicted"/>
<organism evidence="2 3">
    <name type="scientific">Brevibacillus centrosporus</name>
    <dbReference type="NCBI Taxonomy" id="54910"/>
    <lineage>
        <taxon>Bacteria</taxon>
        <taxon>Bacillati</taxon>
        <taxon>Bacillota</taxon>
        <taxon>Bacilli</taxon>
        <taxon>Bacillales</taxon>
        <taxon>Paenibacillaceae</taxon>
        <taxon>Brevibacillus</taxon>
    </lineage>
</organism>
<keyword evidence="1" id="KW-1133">Transmembrane helix</keyword>
<dbReference type="EMBL" id="FORT01000004">
    <property type="protein sequence ID" value="SFJ60847.1"/>
    <property type="molecule type" value="Genomic_DNA"/>
</dbReference>
<protein>
    <recommendedName>
        <fullName evidence="4">DUF4446 family protein</fullName>
    </recommendedName>
</protein>
<dbReference type="Proteomes" id="UP000198915">
    <property type="component" value="Unassembled WGS sequence"/>
</dbReference>
<dbReference type="Pfam" id="PF14584">
    <property type="entry name" value="DUF4446"/>
    <property type="match status" value="1"/>
</dbReference>
<gene>
    <name evidence="2" type="ORF">SAMN05518846_104260</name>
</gene>
<dbReference type="InterPro" id="IPR027981">
    <property type="entry name" value="DUF4446"/>
</dbReference>
<keyword evidence="1" id="KW-0812">Transmembrane</keyword>
<accession>A0A1I3STW8</accession>
<keyword evidence="1" id="KW-0472">Membrane</keyword>
<evidence type="ECO:0008006" key="4">
    <source>
        <dbReference type="Google" id="ProtNLM"/>
    </source>
</evidence>
<dbReference type="STRING" id="1884381.SAMN05518846_104260"/>
<sequence>MHQKGRKCFMEPFLSQIPNVGILLLAVIALNVVLLFVCIMQSVRVSRLRKSINRLMTGVGGANLEEGMHRLLDLVDEVKKQHNDQQFMINRLSQRLSAQNGNVAVIRYNAFGDVGSDLSFSMAILDDAQNGVVITSIFGREESRVYAKPLEAGTSVYSLSEEEQAVIKKAMNPPVGA</sequence>
<evidence type="ECO:0000313" key="3">
    <source>
        <dbReference type="Proteomes" id="UP000198915"/>
    </source>
</evidence>
<reference evidence="3" key="1">
    <citation type="submission" date="2016-10" db="EMBL/GenBank/DDBJ databases">
        <authorList>
            <person name="Varghese N."/>
            <person name="Submissions S."/>
        </authorList>
    </citation>
    <scope>NUCLEOTIDE SEQUENCE [LARGE SCALE GENOMIC DNA]</scope>
    <source>
        <strain evidence="3">OK042</strain>
    </source>
</reference>
<keyword evidence="3" id="KW-1185">Reference proteome</keyword>
<evidence type="ECO:0000256" key="1">
    <source>
        <dbReference type="SAM" id="Phobius"/>
    </source>
</evidence>